<reference evidence="2 3" key="1">
    <citation type="submission" date="2021-03" db="EMBL/GenBank/DDBJ databases">
        <title>Complete genome of Polaribacter_sp.SM13.</title>
        <authorList>
            <person name="Jeong S.W."/>
            <person name="Bae J.W."/>
        </authorList>
    </citation>
    <scope>NUCLEOTIDE SEQUENCE [LARGE SCALE GENOMIC DNA]</scope>
    <source>
        <strain evidence="2 3">SM13</strain>
    </source>
</reference>
<gene>
    <name evidence="2" type="ORF">J3359_03425</name>
</gene>
<sequence length="63" mass="7159">MKNKILLFLLTIMLFSCNSENNNIVEPQEQPFTVELVASNTNVPINGITTFKKNSIFNKRSLT</sequence>
<keyword evidence="1" id="KW-0732">Signal</keyword>
<organism evidence="2 3">
    <name type="scientific">Polaribacter cellanae</name>
    <dbReference type="NCBI Taxonomy" id="2818493"/>
    <lineage>
        <taxon>Bacteria</taxon>
        <taxon>Pseudomonadati</taxon>
        <taxon>Bacteroidota</taxon>
        <taxon>Flavobacteriia</taxon>
        <taxon>Flavobacteriales</taxon>
        <taxon>Flavobacteriaceae</taxon>
    </lineage>
</organism>
<evidence type="ECO:0000313" key="2">
    <source>
        <dbReference type="EMBL" id="QTE23343.1"/>
    </source>
</evidence>
<accession>A0A975CPK8</accession>
<dbReference type="PROSITE" id="PS51257">
    <property type="entry name" value="PROKAR_LIPOPROTEIN"/>
    <property type="match status" value="1"/>
</dbReference>
<evidence type="ECO:0008006" key="4">
    <source>
        <dbReference type="Google" id="ProtNLM"/>
    </source>
</evidence>
<evidence type="ECO:0000313" key="3">
    <source>
        <dbReference type="Proteomes" id="UP000663920"/>
    </source>
</evidence>
<dbReference type="EMBL" id="CP071869">
    <property type="protein sequence ID" value="QTE23343.1"/>
    <property type="molecule type" value="Genomic_DNA"/>
</dbReference>
<dbReference type="AlphaFoldDB" id="A0A975CPK8"/>
<name>A0A975CPK8_9FLAO</name>
<dbReference type="KEGG" id="pcea:J3359_03425"/>
<feature type="signal peptide" evidence="1">
    <location>
        <begin position="1"/>
        <end position="21"/>
    </location>
</feature>
<dbReference type="RefSeq" id="WP_208079354.1">
    <property type="nucleotide sequence ID" value="NZ_CP071869.1"/>
</dbReference>
<keyword evidence="3" id="KW-1185">Reference proteome</keyword>
<evidence type="ECO:0000256" key="1">
    <source>
        <dbReference type="SAM" id="SignalP"/>
    </source>
</evidence>
<dbReference type="Proteomes" id="UP000663920">
    <property type="component" value="Chromosome"/>
</dbReference>
<feature type="chain" id="PRO_5037547598" description="Efflux RND transporter periplasmic adaptor subunit" evidence="1">
    <location>
        <begin position="22"/>
        <end position="63"/>
    </location>
</feature>
<protein>
    <recommendedName>
        <fullName evidence="4">Efflux RND transporter periplasmic adaptor subunit</fullName>
    </recommendedName>
</protein>
<proteinExistence type="predicted"/>